<evidence type="ECO:0000259" key="3">
    <source>
        <dbReference type="PROSITE" id="PS50160"/>
    </source>
</evidence>
<dbReference type="Gene3D" id="2.40.50.140">
    <property type="entry name" value="Nucleic acid-binding proteins"/>
    <property type="match status" value="1"/>
</dbReference>
<dbReference type="Gene3D" id="3.30.1490.70">
    <property type="match status" value="1"/>
</dbReference>
<dbReference type="PROSITE" id="PS00333">
    <property type="entry name" value="DNA_LIGASE_A2"/>
    <property type="match status" value="1"/>
</dbReference>
<dbReference type="GO" id="GO:0006273">
    <property type="term" value="P:lagging strand elongation"/>
    <property type="evidence" value="ECO:0007669"/>
    <property type="project" value="TreeGrafter"/>
</dbReference>
<dbReference type="GO" id="GO:0003910">
    <property type="term" value="F:DNA ligase (ATP) activity"/>
    <property type="evidence" value="ECO:0007669"/>
    <property type="project" value="InterPro"/>
</dbReference>
<keyword evidence="2 4" id="KW-0436">Ligase</keyword>
<evidence type="ECO:0000256" key="2">
    <source>
        <dbReference type="ARBA" id="ARBA00022598"/>
    </source>
</evidence>
<gene>
    <name evidence="4" type="ORF">G2W53_027737</name>
</gene>
<sequence>MDRACALRLLGFPLRLRRKYLKDLFCDEKHGYFEYAKEMTIEADDACLPNEATITKINSFLEDAIRSSCEGIMVKSLDVDAAYTPSKRTDTWLKVKRDYVEGLNDSLDLVPIGAWHGNGRKAGWYSPFLMACYNPETEEYQSVCRVMSGFSDSFYIEMKEFFSGDKILSKKPPYYQTAEVPDKWFPPLLVWEIRGAEFTVSPVHHAAIGLVHSSRGISIRFPRFVRSLSDRNPEECSTAADIAEMFHSQTRKMDVAADD</sequence>
<dbReference type="InterPro" id="IPR012310">
    <property type="entry name" value="DNA_ligase_ATP-dep_cent"/>
</dbReference>
<dbReference type="GO" id="GO:0006281">
    <property type="term" value="P:DNA repair"/>
    <property type="evidence" value="ECO:0007669"/>
    <property type="project" value="InterPro"/>
</dbReference>
<dbReference type="SUPFAM" id="SSF56091">
    <property type="entry name" value="DNA ligase/mRNA capping enzyme, catalytic domain"/>
    <property type="match status" value="1"/>
</dbReference>
<comment type="similarity">
    <text evidence="1">Belongs to the ATP-dependent DNA ligase family.</text>
</comment>
<dbReference type="InterPro" id="IPR012340">
    <property type="entry name" value="NA-bd_OB-fold"/>
</dbReference>
<dbReference type="GO" id="GO:0005524">
    <property type="term" value="F:ATP binding"/>
    <property type="evidence" value="ECO:0007669"/>
    <property type="project" value="InterPro"/>
</dbReference>
<dbReference type="InterPro" id="IPR012309">
    <property type="entry name" value="DNA_ligase_ATP-dep_C"/>
</dbReference>
<dbReference type="Pfam" id="PF04679">
    <property type="entry name" value="DNA_ligase_A_C"/>
    <property type="match status" value="1"/>
</dbReference>
<name>A0A834THE3_9FABA</name>
<dbReference type="CDD" id="cd07969">
    <property type="entry name" value="OBF_DNA_ligase_I"/>
    <property type="match status" value="1"/>
</dbReference>
<dbReference type="InterPro" id="IPR050191">
    <property type="entry name" value="ATP-dep_DNA_ligase"/>
</dbReference>
<accession>A0A834THE3</accession>
<evidence type="ECO:0000313" key="5">
    <source>
        <dbReference type="Proteomes" id="UP000634136"/>
    </source>
</evidence>
<dbReference type="PANTHER" id="PTHR45674:SF9">
    <property type="entry name" value="DNA LIGASE 3"/>
    <property type="match status" value="1"/>
</dbReference>
<dbReference type="AlphaFoldDB" id="A0A834THE3"/>
<dbReference type="PANTHER" id="PTHR45674">
    <property type="entry name" value="DNA LIGASE 1/3 FAMILY MEMBER"/>
    <property type="match status" value="1"/>
</dbReference>
<dbReference type="InterPro" id="IPR016059">
    <property type="entry name" value="DNA_ligase_ATP-dep_CS"/>
</dbReference>
<evidence type="ECO:0000256" key="1">
    <source>
        <dbReference type="ARBA" id="ARBA00007572"/>
    </source>
</evidence>
<protein>
    <submittedName>
        <fullName evidence="4">DNA ligase 1</fullName>
    </submittedName>
</protein>
<dbReference type="PROSITE" id="PS50160">
    <property type="entry name" value="DNA_LIGASE_A3"/>
    <property type="match status" value="1"/>
</dbReference>
<dbReference type="SUPFAM" id="SSF50249">
    <property type="entry name" value="Nucleic acid-binding proteins"/>
    <property type="match status" value="1"/>
</dbReference>
<dbReference type="OrthoDB" id="206088at2759"/>
<proteinExistence type="inferred from homology"/>
<feature type="domain" description="ATP-dependent DNA ligase family profile" evidence="3">
    <location>
        <begin position="9"/>
        <end position="134"/>
    </location>
</feature>
<organism evidence="4 5">
    <name type="scientific">Senna tora</name>
    <dbReference type="NCBI Taxonomy" id="362788"/>
    <lineage>
        <taxon>Eukaryota</taxon>
        <taxon>Viridiplantae</taxon>
        <taxon>Streptophyta</taxon>
        <taxon>Embryophyta</taxon>
        <taxon>Tracheophyta</taxon>
        <taxon>Spermatophyta</taxon>
        <taxon>Magnoliopsida</taxon>
        <taxon>eudicotyledons</taxon>
        <taxon>Gunneridae</taxon>
        <taxon>Pentapetalae</taxon>
        <taxon>rosids</taxon>
        <taxon>fabids</taxon>
        <taxon>Fabales</taxon>
        <taxon>Fabaceae</taxon>
        <taxon>Caesalpinioideae</taxon>
        <taxon>Cassia clade</taxon>
        <taxon>Senna</taxon>
    </lineage>
</organism>
<dbReference type="Pfam" id="PF01068">
    <property type="entry name" value="DNA_ligase_A_M"/>
    <property type="match status" value="1"/>
</dbReference>
<keyword evidence="5" id="KW-1185">Reference proteome</keyword>
<dbReference type="Proteomes" id="UP000634136">
    <property type="component" value="Unassembled WGS sequence"/>
</dbReference>
<evidence type="ECO:0000313" key="4">
    <source>
        <dbReference type="EMBL" id="KAF7822282.1"/>
    </source>
</evidence>
<dbReference type="EMBL" id="JAAIUW010000008">
    <property type="protein sequence ID" value="KAF7822282.1"/>
    <property type="molecule type" value="Genomic_DNA"/>
</dbReference>
<comment type="caution">
    <text evidence="4">The sequence shown here is derived from an EMBL/GenBank/DDBJ whole genome shotgun (WGS) entry which is preliminary data.</text>
</comment>
<reference evidence="4" key="1">
    <citation type="submission" date="2020-09" db="EMBL/GenBank/DDBJ databases">
        <title>Genome-Enabled Discovery of Anthraquinone Biosynthesis in Senna tora.</title>
        <authorList>
            <person name="Kang S.-H."/>
            <person name="Pandey R.P."/>
            <person name="Lee C.-M."/>
            <person name="Sim J.-S."/>
            <person name="Jeong J.-T."/>
            <person name="Choi B.-S."/>
            <person name="Jung M."/>
            <person name="Ginzburg D."/>
            <person name="Zhao K."/>
            <person name="Won S.Y."/>
            <person name="Oh T.-J."/>
            <person name="Yu Y."/>
            <person name="Kim N.-H."/>
            <person name="Lee O.R."/>
            <person name="Lee T.-H."/>
            <person name="Bashyal P."/>
            <person name="Kim T.-S."/>
            <person name="Lee W.-H."/>
            <person name="Kawkins C."/>
            <person name="Kim C.-K."/>
            <person name="Kim J.S."/>
            <person name="Ahn B.O."/>
            <person name="Rhee S.Y."/>
            <person name="Sohng J.K."/>
        </authorList>
    </citation>
    <scope>NUCLEOTIDE SEQUENCE</scope>
    <source>
        <tissue evidence="4">Leaf</tissue>
    </source>
</reference>
<dbReference type="GO" id="GO:0006310">
    <property type="term" value="P:DNA recombination"/>
    <property type="evidence" value="ECO:0007669"/>
    <property type="project" value="InterPro"/>
</dbReference>
<dbReference type="FunFam" id="2.40.50.140:FF:000220">
    <property type="entry name" value="DNA ligase"/>
    <property type="match status" value="1"/>
</dbReference>